<dbReference type="InterPro" id="IPR011256">
    <property type="entry name" value="Reg_factor_effector_dom_sf"/>
</dbReference>
<organism evidence="1 2">
    <name type="scientific">Micromonospora haikouensis</name>
    <dbReference type="NCBI Taxonomy" id="686309"/>
    <lineage>
        <taxon>Bacteria</taxon>
        <taxon>Bacillati</taxon>
        <taxon>Actinomycetota</taxon>
        <taxon>Actinomycetes</taxon>
        <taxon>Micromonosporales</taxon>
        <taxon>Micromonosporaceae</taxon>
        <taxon>Micromonospora</taxon>
    </lineage>
</organism>
<reference evidence="1 2" key="1">
    <citation type="submission" date="2016-06" db="EMBL/GenBank/DDBJ databases">
        <authorList>
            <person name="Kjaerup R.B."/>
            <person name="Dalgaard T.S."/>
            <person name="Juul-Madsen H.R."/>
        </authorList>
    </citation>
    <scope>NUCLEOTIDE SEQUENCE [LARGE SCALE GENOMIC DNA]</scope>
    <source>
        <strain evidence="1 2">DSM 45626</strain>
    </source>
</reference>
<dbReference type="SUPFAM" id="SSF55136">
    <property type="entry name" value="Probable bacterial effector-binding domain"/>
    <property type="match status" value="1"/>
</dbReference>
<evidence type="ECO:0000313" key="2">
    <source>
        <dbReference type="Proteomes" id="UP000199375"/>
    </source>
</evidence>
<dbReference type="EMBL" id="FMCW01000025">
    <property type="protein sequence ID" value="SCF07386.1"/>
    <property type="molecule type" value="Genomic_DNA"/>
</dbReference>
<gene>
    <name evidence="1" type="ORF">GA0070558_1259</name>
</gene>
<evidence type="ECO:0000313" key="1">
    <source>
        <dbReference type="EMBL" id="SCF07386.1"/>
    </source>
</evidence>
<protein>
    <submittedName>
        <fullName evidence="1">Uncharacterized protein</fullName>
    </submittedName>
</protein>
<dbReference type="AlphaFoldDB" id="A0A1C4XGA7"/>
<name>A0A1C4XGA7_9ACTN</name>
<proteinExistence type="predicted"/>
<accession>A0A1C4XGA7</accession>
<sequence>MTVFRPVRSPRASGRIEVVELPPADLAVTVHQGSHDDIDVTYGRLGGPTRHSLIGRRREPAAVRRLRDRAVAGAGGHLTLAMAFLPRLRSCSDLGPPNLP</sequence>
<dbReference type="Proteomes" id="UP000199375">
    <property type="component" value="Unassembled WGS sequence"/>
</dbReference>
<dbReference type="Gene3D" id="3.20.80.10">
    <property type="entry name" value="Regulatory factor, effector binding domain"/>
    <property type="match status" value="1"/>
</dbReference>